<proteinExistence type="predicted"/>
<feature type="region of interest" description="Disordered" evidence="1">
    <location>
        <begin position="209"/>
        <end position="247"/>
    </location>
</feature>
<feature type="compositionally biased region" description="Basic residues" evidence="1">
    <location>
        <begin position="153"/>
        <end position="162"/>
    </location>
</feature>
<protein>
    <submittedName>
        <fullName evidence="3">Uncharacterized protein</fullName>
    </submittedName>
</protein>
<dbReference type="Proteomes" id="UP000308197">
    <property type="component" value="Unassembled WGS sequence"/>
</dbReference>
<dbReference type="InParanoid" id="A0A5C3NR79"/>
<reference evidence="3 4" key="1">
    <citation type="journal article" date="2019" name="Nat. Ecol. Evol.">
        <title>Megaphylogeny resolves global patterns of mushroom evolution.</title>
        <authorList>
            <person name="Varga T."/>
            <person name="Krizsan K."/>
            <person name="Foldi C."/>
            <person name="Dima B."/>
            <person name="Sanchez-Garcia M."/>
            <person name="Sanchez-Ramirez S."/>
            <person name="Szollosi G.J."/>
            <person name="Szarkandi J.G."/>
            <person name="Papp V."/>
            <person name="Albert L."/>
            <person name="Andreopoulos W."/>
            <person name="Angelini C."/>
            <person name="Antonin V."/>
            <person name="Barry K.W."/>
            <person name="Bougher N.L."/>
            <person name="Buchanan P."/>
            <person name="Buyck B."/>
            <person name="Bense V."/>
            <person name="Catcheside P."/>
            <person name="Chovatia M."/>
            <person name="Cooper J."/>
            <person name="Damon W."/>
            <person name="Desjardin D."/>
            <person name="Finy P."/>
            <person name="Geml J."/>
            <person name="Haridas S."/>
            <person name="Hughes K."/>
            <person name="Justo A."/>
            <person name="Karasinski D."/>
            <person name="Kautmanova I."/>
            <person name="Kiss B."/>
            <person name="Kocsube S."/>
            <person name="Kotiranta H."/>
            <person name="LaButti K.M."/>
            <person name="Lechner B.E."/>
            <person name="Liimatainen K."/>
            <person name="Lipzen A."/>
            <person name="Lukacs Z."/>
            <person name="Mihaltcheva S."/>
            <person name="Morgado L.N."/>
            <person name="Niskanen T."/>
            <person name="Noordeloos M.E."/>
            <person name="Ohm R.A."/>
            <person name="Ortiz-Santana B."/>
            <person name="Ovrebo C."/>
            <person name="Racz N."/>
            <person name="Riley R."/>
            <person name="Savchenko A."/>
            <person name="Shiryaev A."/>
            <person name="Soop K."/>
            <person name="Spirin V."/>
            <person name="Szebenyi C."/>
            <person name="Tomsovsky M."/>
            <person name="Tulloss R.E."/>
            <person name="Uehling J."/>
            <person name="Grigoriev I.V."/>
            <person name="Vagvolgyi C."/>
            <person name="Papp T."/>
            <person name="Martin F.M."/>
            <person name="Miettinen O."/>
            <person name="Hibbett D.S."/>
            <person name="Nagy L.G."/>
        </authorList>
    </citation>
    <scope>NUCLEOTIDE SEQUENCE [LARGE SCALE GENOMIC DNA]</scope>
    <source>
        <strain evidence="3 4">HHB13444</strain>
    </source>
</reference>
<evidence type="ECO:0000313" key="3">
    <source>
        <dbReference type="EMBL" id="TFK80066.1"/>
    </source>
</evidence>
<feature type="compositionally biased region" description="Polar residues" evidence="1">
    <location>
        <begin position="135"/>
        <end position="152"/>
    </location>
</feature>
<feature type="chain" id="PRO_5023138371" evidence="2">
    <location>
        <begin position="28"/>
        <end position="247"/>
    </location>
</feature>
<organism evidence="3 4">
    <name type="scientific">Polyporus arcularius HHB13444</name>
    <dbReference type="NCBI Taxonomy" id="1314778"/>
    <lineage>
        <taxon>Eukaryota</taxon>
        <taxon>Fungi</taxon>
        <taxon>Dikarya</taxon>
        <taxon>Basidiomycota</taxon>
        <taxon>Agaricomycotina</taxon>
        <taxon>Agaricomycetes</taxon>
        <taxon>Polyporales</taxon>
        <taxon>Polyporaceae</taxon>
        <taxon>Polyporus</taxon>
    </lineage>
</organism>
<evidence type="ECO:0000256" key="2">
    <source>
        <dbReference type="SAM" id="SignalP"/>
    </source>
</evidence>
<name>A0A5C3NR79_9APHY</name>
<feature type="signal peptide" evidence="2">
    <location>
        <begin position="1"/>
        <end position="27"/>
    </location>
</feature>
<keyword evidence="2" id="KW-0732">Signal</keyword>
<keyword evidence="4" id="KW-1185">Reference proteome</keyword>
<gene>
    <name evidence="3" type="ORF">K466DRAFT_395813</name>
</gene>
<evidence type="ECO:0000313" key="4">
    <source>
        <dbReference type="Proteomes" id="UP000308197"/>
    </source>
</evidence>
<feature type="compositionally biased region" description="Polar residues" evidence="1">
    <location>
        <begin position="234"/>
        <end position="247"/>
    </location>
</feature>
<evidence type="ECO:0000256" key="1">
    <source>
        <dbReference type="SAM" id="MobiDB-lite"/>
    </source>
</evidence>
<accession>A0A5C3NR79</accession>
<dbReference type="AlphaFoldDB" id="A0A5C3NR79"/>
<feature type="region of interest" description="Disordered" evidence="1">
    <location>
        <begin position="79"/>
        <end position="99"/>
    </location>
</feature>
<sequence>MVARRGKRAGGRCVCVCSCHWTSLSLAQCVTCVRMLARPLLRSSLALLEVPLRPRLQSRSEEHEWCRCTGKHVARSVTAPLLLSTPSPSPDPSRHRPRASPALASLLRTRSRPPAHTALAVSIVPPPLKPVQRSRPWTTCLSAPSPSDSQKTASRRYVHSRRTAADAKKRLVSDLRVSLNTPDTGHARGSETRRVKLSHRICLHVASRSRLARTRHRPRTRRISDGTPAPVSALSHSGQAVTETALT</sequence>
<dbReference type="EMBL" id="ML211856">
    <property type="protein sequence ID" value="TFK80066.1"/>
    <property type="molecule type" value="Genomic_DNA"/>
</dbReference>
<feature type="region of interest" description="Disordered" evidence="1">
    <location>
        <begin position="133"/>
        <end position="163"/>
    </location>
</feature>
<feature type="compositionally biased region" description="Basic residues" evidence="1">
    <location>
        <begin position="210"/>
        <end position="221"/>
    </location>
</feature>